<dbReference type="InterPro" id="IPR011600">
    <property type="entry name" value="Pept_C14_caspase"/>
</dbReference>
<protein>
    <recommendedName>
        <fullName evidence="2">Peptidase C14 caspase domain-containing protein</fullName>
    </recommendedName>
</protein>
<dbReference type="PANTHER" id="PTHR48104">
    <property type="entry name" value="METACASPASE-4"/>
    <property type="match status" value="1"/>
</dbReference>
<dbReference type="GO" id="GO:0005737">
    <property type="term" value="C:cytoplasm"/>
    <property type="evidence" value="ECO:0007669"/>
    <property type="project" value="TreeGrafter"/>
</dbReference>
<dbReference type="InterPro" id="IPR050452">
    <property type="entry name" value="Metacaspase"/>
</dbReference>
<sequence length="677" mass="75791">MPDIWALLVGSNFYFTGSARSQNGQNISLNNLSGCVRDVDYTFHMLRNRGVKEQNISKLTASTSENGERPIEPPDCWPTFKNIQRKLIDINKRAQPGDIVYFHYSGHGVQRKAVQVPQTDADPLVGMALVMTDVLEGEPFLTGYHLGLWIRGMAEDRNLRCTVILDSCHSGEAFRNAGDFVPRDITATISSMVLQSDKQADKEAESAYLEHLSSHNSRNSIKDPRPWLLNPKNATIITACDRHETAGERTIDGIRQGVLTHNLLHVLRDFDGKLWPSHSHLLHDVRRRIRNLHGHERTTQTPLLYGDGNIEVLGTMVYHQSEVAAITPRDGKILIEVGACQGAAVGSIYDLLSPAKIGLSSHQDVGVQARVEKVNSFSCTARLLDNNHEVDATWRAALRYWAFHPDFIIAVVGDESPYPGFLDNLREKLRVYEGLRLWDGPLDSDDQAGLLLETTRKGPFRIFDKERNPIARLPSVQADDTMAPEKLAYILSHLARYRRLLDLSSMPAFQQFRSDRFILDTEPQTLRESETLKISYKYLGPSDTAWISIFCFNASWGIDKIEPEGTEPACRIRASEVPEPIELEVYVPAAAENEASGPIEDRYVLFASSGESAPISWGEICLPSLPVDSRELLTRIFTHTSDSTFDRNGIRKQGIAGTKILWTTQEQAVTVIPATQP</sequence>
<dbReference type="PANTHER" id="PTHR48104:SF30">
    <property type="entry name" value="METACASPASE-1"/>
    <property type="match status" value="1"/>
</dbReference>
<proteinExistence type="inferred from homology"/>
<dbReference type="EMBL" id="JAQOWY010000012">
    <property type="protein sequence ID" value="KAK1856143.1"/>
    <property type="molecule type" value="Genomic_DNA"/>
</dbReference>
<dbReference type="Proteomes" id="UP001243330">
    <property type="component" value="Unassembled WGS sequence"/>
</dbReference>
<dbReference type="Pfam" id="PF00656">
    <property type="entry name" value="Peptidase_C14"/>
    <property type="match status" value="1"/>
</dbReference>
<name>A0AAD9EPS2_9PEZI</name>
<gene>
    <name evidence="3" type="ORF">CCHR01_01208</name>
</gene>
<feature type="domain" description="Peptidase C14 caspase" evidence="2">
    <location>
        <begin position="5"/>
        <end position="305"/>
    </location>
</feature>
<evidence type="ECO:0000313" key="4">
    <source>
        <dbReference type="Proteomes" id="UP001243330"/>
    </source>
</evidence>
<comment type="caution">
    <text evidence="3">The sequence shown here is derived from an EMBL/GenBank/DDBJ whole genome shotgun (WGS) entry which is preliminary data.</text>
</comment>
<evidence type="ECO:0000256" key="1">
    <source>
        <dbReference type="ARBA" id="ARBA00009005"/>
    </source>
</evidence>
<keyword evidence="4" id="KW-1185">Reference proteome</keyword>
<organism evidence="3 4">
    <name type="scientific">Colletotrichum chrysophilum</name>
    <dbReference type="NCBI Taxonomy" id="1836956"/>
    <lineage>
        <taxon>Eukaryota</taxon>
        <taxon>Fungi</taxon>
        <taxon>Dikarya</taxon>
        <taxon>Ascomycota</taxon>
        <taxon>Pezizomycotina</taxon>
        <taxon>Sordariomycetes</taxon>
        <taxon>Hypocreomycetidae</taxon>
        <taxon>Glomerellales</taxon>
        <taxon>Glomerellaceae</taxon>
        <taxon>Colletotrichum</taxon>
        <taxon>Colletotrichum gloeosporioides species complex</taxon>
    </lineage>
</organism>
<evidence type="ECO:0000259" key="2">
    <source>
        <dbReference type="Pfam" id="PF00656"/>
    </source>
</evidence>
<evidence type="ECO:0000313" key="3">
    <source>
        <dbReference type="EMBL" id="KAK1856143.1"/>
    </source>
</evidence>
<dbReference type="GO" id="GO:0004197">
    <property type="term" value="F:cysteine-type endopeptidase activity"/>
    <property type="evidence" value="ECO:0007669"/>
    <property type="project" value="InterPro"/>
</dbReference>
<comment type="similarity">
    <text evidence="1">Belongs to the peptidase C14B family.</text>
</comment>
<dbReference type="GO" id="GO:0006508">
    <property type="term" value="P:proteolysis"/>
    <property type="evidence" value="ECO:0007669"/>
    <property type="project" value="InterPro"/>
</dbReference>
<dbReference type="AlphaFoldDB" id="A0AAD9EPS2"/>
<accession>A0AAD9EPS2</accession>
<reference evidence="3" key="1">
    <citation type="submission" date="2023-01" db="EMBL/GenBank/DDBJ databases">
        <title>Colletotrichum chrysophilum M932 genome sequence.</title>
        <authorList>
            <person name="Baroncelli R."/>
        </authorList>
    </citation>
    <scope>NUCLEOTIDE SEQUENCE</scope>
    <source>
        <strain evidence="3">M932</strain>
    </source>
</reference>
<dbReference type="Gene3D" id="3.40.50.1460">
    <property type="match status" value="1"/>
</dbReference>